<dbReference type="STRING" id="333673.A0A3M0K3W7"/>
<dbReference type="InterPro" id="IPR039870">
    <property type="entry name" value="Coa4-like"/>
</dbReference>
<name>A0A3M0K3W7_HIRRU</name>
<dbReference type="OrthoDB" id="5586401at2759"/>
<dbReference type="EMBL" id="QRBI01000136">
    <property type="protein sequence ID" value="RMC01747.1"/>
    <property type="molecule type" value="Genomic_DNA"/>
</dbReference>
<dbReference type="PANTHER" id="PTHR13639:SF2">
    <property type="entry name" value="CYTOCHROME C OXIDASE ASSEMBLY FACTOR 4 HOMOLOG, MITOCHONDRIAL"/>
    <property type="match status" value="1"/>
</dbReference>
<dbReference type="PROSITE" id="PS51808">
    <property type="entry name" value="CHCH"/>
    <property type="match status" value="1"/>
</dbReference>
<evidence type="ECO:0000313" key="2">
    <source>
        <dbReference type="EMBL" id="RMC01747.1"/>
    </source>
</evidence>
<organism evidence="2 3">
    <name type="scientific">Hirundo rustica rustica</name>
    <dbReference type="NCBI Taxonomy" id="333673"/>
    <lineage>
        <taxon>Eukaryota</taxon>
        <taxon>Metazoa</taxon>
        <taxon>Chordata</taxon>
        <taxon>Craniata</taxon>
        <taxon>Vertebrata</taxon>
        <taxon>Euteleostomi</taxon>
        <taxon>Archelosauria</taxon>
        <taxon>Archosauria</taxon>
        <taxon>Dinosauria</taxon>
        <taxon>Saurischia</taxon>
        <taxon>Theropoda</taxon>
        <taxon>Coelurosauria</taxon>
        <taxon>Aves</taxon>
        <taxon>Neognathae</taxon>
        <taxon>Neoaves</taxon>
        <taxon>Telluraves</taxon>
        <taxon>Australaves</taxon>
        <taxon>Passeriformes</taxon>
        <taxon>Sylvioidea</taxon>
        <taxon>Hirundinidae</taxon>
        <taxon>Hirundo</taxon>
    </lineage>
</organism>
<reference evidence="2 3" key="1">
    <citation type="submission" date="2018-07" db="EMBL/GenBank/DDBJ databases">
        <title>A high quality draft genome assembly of the barn swallow (H. rustica rustica).</title>
        <authorList>
            <person name="Formenti G."/>
            <person name="Chiara M."/>
            <person name="Poveda L."/>
            <person name="Francoijs K.-J."/>
            <person name="Bonisoli-Alquati A."/>
            <person name="Canova L."/>
            <person name="Gianfranceschi L."/>
            <person name="Horner D.S."/>
            <person name="Saino N."/>
        </authorList>
    </citation>
    <scope>NUCLEOTIDE SEQUENCE [LARGE SCALE GENOMIC DNA]</scope>
    <source>
        <strain evidence="2">Chelidonia</strain>
        <tissue evidence="2">Blood</tissue>
    </source>
</reference>
<dbReference type="PANTHER" id="PTHR13639">
    <property type="entry name" value="CYTOCHROME C OXIDASE ASSEMBLY FACTOR 4 HOMOLOG, MITOCHONDRIAL"/>
    <property type="match status" value="1"/>
</dbReference>
<protein>
    <recommendedName>
        <fullName evidence="4">CHCH domain-containing protein</fullName>
    </recommendedName>
</protein>
<evidence type="ECO:0000313" key="3">
    <source>
        <dbReference type="Proteomes" id="UP000269221"/>
    </source>
</evidence>
<dbReference type="GO" id="GO:0005758">
    <property type="term" value="C:mitochondrial intermembrane space"/>
    <property type="evidence" value="ECO:0007669"/>
    <property type="project" value="InterPro"/>
</dbReference>
<dbReference type="GO" id="GO:0033617">
    <property type="term" value="P:mitochondrial respiratory chain complex IV assembly"/>
    <property type="evidence" value="ECO:0007669"/>
    <property type="project" value="InterPro"/>
</dbReference>
<dbReference type="Proteomes" id="UP000269221">
    <property type="component" value="Unassembled WGS sequence"/>
</dbReference>
<comment type="caution">
    <text evidence="2">The sequence shown here is derived from an EMBL/GenBank/DDBJ whole genome shotgun (WGS) entry which is preliminary data.</text>
</comment>
<evidence type="ECO:0000256" key="1">
    <source>
        <dbReference type="SAM" id="MobiDB-lite"/>
    </source>
</evidence>
<accession>A0A3M0K3W7</accession>
<evidence type="ECO:0008006" key="4">
    <source>
        <dbReference type="Google" id="ProtNLM"/>
    </source>
</evidence>
<dbReference type="AlphaFoldDB" id="A0A3M0K3W7"/>
<proteinExistence type="predicted"/>
<keyword evidence="3" id="KW-1185">Reference proteome</keyword>
<gene>
    <name evidence="2" type="ORF">DUI87_21764</name>
</gene>
<sequence length="79" mass="8916">MEKAGHARSRAAAEQGEAEEGEDPLDARIARTGCLEQHRQLQECMAERQDWRHCQEELRAFGACMARRQRGPGPARPTD</sequence>
<feature type="region of interest" description="Disordered" evidence="1">
    <location>
        <begin position="1"/>
        <end position="29"/>
    </location>
</feature>